<protein>
    <recommendedName>
        <fullName evidence="3">DUF3887 domain-containing protein</fullName>
    </recommendedName>
</protein>
<comment type="caution">
    <text evidence="1">The sequence shown here is derived from an EMBL/GenBank/DDBJ whole genome shotgun (WGS) entry which is preliminary data.</text>
</comment>
<gene>
    <name evidence="1" type="ORF">C7959_11213</name>
</gene>
<dbReference type="PROSITE" id="PS51257">
    <property type="entry name" value="PROKAR_LIPOPROTEIN"/>
    <property type="match status" value="1"/>
</dbReference>
<evidence type="ECO:0000313" key="1">
    <source>
        <dbReference type="EMBL" id="TDX51513.1"/>
    </source>
</evidence>
<sequence>MKKFILILLIINLIFVISCCSNRGLKEQAISAGNDLVNAAIHNESVESELIVFVGEGIKNKFRSLSDKLKKEYEIIYKRGDAPHPTGEKFNLGVNKCILTIKNQSGELLALRLKYDNKLNKFHILGFWTPK</sequence>
<dbReference type="Proteomes" id="UP000295832">
    <property type="component" value="Unassembled WGS sequence"/>
</dbReference>
<evidence type="ECO:0000313" key="2">
    <source>
        <dbReference type="Proteomes" id="UP000295832"/>
    </source>
</evidence>
<reference evidence="1 2" key="1">
    <citation type="submission" date="2019-03" db="EMBL/GenBank/DDBJ databases">
        <title>Subsurface microbial communities from deep shales in Ohio and West Virginia, USA.</title>
        <authorList>
            <person name="Wrighton K."/>
        </authorList>
    </citation>
    <scope>NUCLEOTIDE SEQUENCE [LARGE SCALE GENOMIC DNA]</scope>
    <source>
        <strain evidence="1 2">MSL 6dP</strain>
    </source>
</reference>
<proteinExistence type="predicted"/>
<accession>A0A4R8H940</accession>
<dbReference type="EMBL" id="SOEG01000012">
    <property type="protein sequence ID" value="TDX51513.1"/>
    <property type="molecule type" value="Genomic_DNA"/>
</dbReference>
<evidence type="ECO:0008006" key="3">
    <source>
        <dbReference type="Google" id="ProtNLM"/>
    </source>
</evidence>
<keyword evidence="2" id="KW-1185">Reference proteome</keyword>
<organism evidence="1 2">
    <name type="scientific">Orenia marismortui</name>
    <dbReference type="NCBI Taxonomy" id="46469"/>
    <lineage>
        <taxon>Bacteria</taxon>
        <taxon>Bacillati</taxon>
        <taxon>Bacillota</taxon>
        <taxon>Clostridia</taxon>
        <taxon>Halanaerobiales</taxon>
        <taxon>Halobacteroidaceae</taxon>
        <taxon>Orenia</taxon>
    </lineage>
</organism>
<dbReference type="AlphaFoldDB" id="A0A4R8H940"/>
<dbReference type="RefSeq" id="WP_134116578.1">
    <property type="nucleotide sequence ID" value="NZ_SOEG01000012.1"/>
</dbReference>
<name>A0A4R8H940_9FIRM</name>